<evidence type="ECO:0000313" key="1">
    <source>
        <dbReference type="EMBL" id="QNR65399.1"/>
    </source>
</evidence>
<sequence length="58" mass="6521">MQKKLINTMLIGSIMILILAYSILATKASNECEKDGGNWITKRESGINNTKHICINKR</sequence>
<reference evidence="1 2" key="1">
    <citation type="submission" date="2020-09" db="EMBL/GenBank/DDBJ databases">
        <title>Characterization of Paenibacillus peoriae strain ZF390 with broad-spectrum antimicrobial activity as a potential biocontrol agent.</title>
        <authorList>
            <person name="Li L."/>
            <person name="Zhao Y."/>
            <person name="Li B."/>
            <person name="Xie X."/>
        </authorList>
    </citation>
    <scope>NUCLEOTIDE SEQUENCE [LARGE SCALE GENOMIC DNA]</scope>
    <source>
        <strain evidence="1 2">ZF390</strain>
    </source>
</reference>
<proteinExistence type="predicted"/>
<organism evidence="1 2">
    <name type="scientific">Paenibacillus peoriae</name>
    <dbReference type="NCBI Taxonomy" id="59893"/>
    <lineage>
        <taxon>Bacteria</taxon>
        <taxon>Bacillati</taxon>
        <taxon>Bacillota</taxon>
        <taxon>Bacilli</taxon>
        <taxon>Bacillales</taxon>
        <taxon>Paenibacillaceae</taxon>
        <taxon>Paenibacillus</taxon>
    </lineage>
</organism>
<protein>
    <submittedName>
        <fullName evidence="1">Uncharacterized protein</fullName>
    </submittedName>
</protein>
<dbReference type="EMBL" id="CP061172">
    <property type="protein sequence ID" value="QNR65399.1"/>
    <property type="molecule type" value="Genomic_DNA"/>
</dbReference>
<evidence type="ECO:0000313" key="2">
    <source>
        <dbReference type="Proteomes" id="UP000516384"/>
    </source>
</evidence>
<dbReference type="Proteomes" id="UP000516384">
    <property type="component" value="Chromosome"/>
</dbReference>
<dbReference type="AlphaFoldDB" id="A0A7H0Y2U1"/>
<gene>
    <name evidence="1" type="ORF">IAQ67_16015</name>
</gene>
<accession>A0A7H0Y2U1</accession>
<dbReference type="RefSeq" id="WP_190297299.1">
    <property type="nucleotide sequence ID" value="NZ_CP061172.1"/>
</dbReference>
<name>A0A7H0Y2U1_9BACL</name>